<organism evidence="3 4">
    <name type="scientific">Actinopolyspora mortivallis</name>
    <dbReference type="NCBI Taxonomy" id="33906"/>
    <lineage>
        <taxon>Bacteria</taxon>
        <taxon>Bacillati</taxon>
        <taxon>Actinomycetota</taxon>
        <taxon>Actinomycetes</taxon>
        <taxon>Actinopolysporales</taxon>
        <taxon>Actinopolysporaceae</taxon>
        <taxon>Actinopolyspora</taxon>
    </lineage>
</organism>
<evidence type="ECO:0000313" key="3">
    <source>
        <dbReference type="EMBL" id="PRW64411.1"/>
    </source>
</evidence>
<evidence type="ECO:0008006" key="5">
    <source>
        <dbReference type="Google" id="ProtNLM"/>
    </source>
</evidence>
<keyword evidence="2" id="KW-1133">Transmembrane helix</keyword>
<dbReference type="EMBL" id="PVSR01000004">
    <property type="protein sequence ID" value="PRW64411.1"/>
    <property type="molecule type" value="Genomic_DNA"/>
</dbReference>
<feature type="transmembrane region" description="Helical" evidence="2">
    <location>
        <begin position="112"/>
        <end position="134"/>
    </location>
</feature>
<keyword evidence="4" id="KW-1185">Reference proteome</keyword>
<accession>A0A2T0GZ79</accession>
<feature type="region of interest" description="Disordered" evidence="1">
    <location>
        <begin position="205"/>
        <end position="263"/>
    </location>
</feature>
<evidence type="ECO:0000313" key="4">
    <source>
        <dbReference type="Proteomes" id="UP000239352"/>
    </source>
</evidence>
<gene>
    <name evidence="3" type="ORF">CEP50_05700</name>
</gene>
<dbReference type="InParanoid" id="A0A2T0GZ79"/>
<evidence type="ECO:0000256" key="1">
    <source>
        <dbReference type="SAM" id="MobiDB-lite"/>
    </source>
</evidence>
<sequence>MTTASARGGNRGERRRGRKRQRGEQRSEARVDRGGRVRSSSAERAYERKRERGEQAERHRANNSGGDVSTTTAKRATRAHDSGRSPSFGTGMVRPVREFAARVARRLAHSRAPFVGTVMVVLVSGVVATLWLSIAAVSNSYRIQDSKERVQALTERKEDLLRSVSRMSSISEVQRRVEEMNMVPAPEPAHLVVEPDGSVRLVGHPRAATAPEENPEESARSDGQAPDGDTEDANQQTSRDDTSDGRTADPESTHSNDPSAGQE</sequence>
<keyword evidence="2" id="KW-0472">Membrane</keyword>
<dbReference type="STRING" id="1050202.GCA_000384035_02173"/>
<comment type="caution">
    <text evidence="3">The sequence shown here is derived from an EMBL/GenBank/DDBJ whole genome shotgun (WGS) entry which is preliminary data.</text>
</comment>
<keyword evidence="2" id="KW-0812">Transmembrane</keyword>
<dbReference type="Proteomes" id="UP000239352">
    <property type="component" value="Unassembled WGS sequence"/>
</dbReference>
<feature type="compositionally biased region" description="Polar residues" evidence="1">
    <location>
        <begin position="62"/>
        <end position="74"/>
    </location>
</feature>
<feature type="region of interest" description="Disordered" evidence="1">
    <location>
        <begin position="1"/>
        <end position="91"/>
    </location>
</feature>
<dbReference type="RefSeq" id="WP_106112860.1">
    <property type="nucleotide sequence ID" value="NZ_PVSR01000004.1"/>
</dbReference>
<protein>
    <recommendedName>
        <fullName evidence="5">Cell division protein FtsL</fullName>
    </recommendedName>
</protein>
<proteinExistence type="predicted"/>
<dbReference type="AlphaFoldDB" id="A0A2T0GZ79"/>
<evidence type="ECO:0000256" key="2">
    <source>
        <dbReference type="SAM" id="Phobius"/>
    </source>
</evidence>
<name>A0A2T0GZ79_ACTMO</name>
<feature type="compositionally biased region" description="Basic and acidic residues" evidence="1">
    <location>
        <begin position="44"/>
        <end position="60"/>
    </location>
</feature>
<reference evidence="3 4" key="1">
    <citation type="submission" date="2018-03" db="EMBL/GenBank/DDBJ databases">
        <title>Actinopolyspora mortivallis from Sahara, screening for active biomolecules.</title>
        <authorList>
            <person name="Selama O."/>
            <person name="Wellington E.M.H."/>
            <person name="Hacene H."/>
        </authorList>
    </citation>
    <scope>NUCLEOTIDE SEQUENCE [LARGE SCALE GENOMIC DNA]</scope>
    <source>
        <strain evidence="3 4">M5A</strain>
    </source>
</reference>
<feature type="compositionally biased region" description="Basic and acidic residues" evidence="1">
    <location>
        <begin position="22"/>
        <end position="35"/>
    </location>
</feature>
<feature type="compositionally biased region" description="Basic and acidic residues" evidence="1">
    <location>
        <begin position="238"/>
        <end position="254"/>
    </location>
</feature>